<name>A0AA46DXI0_9FUSO</name>
<comment type="caution">
    <text evidence="2">The sequence shown here is derived from an EMBL/GenBank/DDBJ whole genome shotgun (WGS) entry which is preliminary data.</text>
</comment>
<sequence length="131" mass="14815">MLHKHTKCISCGKTFLQVRKNLDLCPDCMKDAEANFRIVKDYLYDYPGATAKEIARETGVGEQLILKWYEEGRIEKSDVTPASKCEICGRSILAGRICKRCQEEMKSGLGGSSTQENKAKRLSMHIAEKRK</sequence>
<feature type="compositionally biased region" description="Basic residues" evidence="1">
    <location>
        <begin position="120"/>
        <end position="131"/>
    </location>
</feature>
<proteinExistence type="predicted"/>
<protein>
    <recommendedName>
        <fullName evidence="4">Flagellar operon protein (TIGR03826 family)</fullName>
    </recommendedName>
</protein>
<gene>
    <name evidence="2" type="ORF">EV215_1799</name>
</gene>
<evidence type="ECO:0000256" key="1">
    <source>
        <dbReference type="SAM" id="MobiDB-lite"/>
    </source>
</evidence>
<evidence type="ECO:0008006" key="4">
    <source>
        <dbReference type="Google" id="ProtNLM"/>
    </source>
</evidence>
<organism evidence="2 3">
    <name type="scientific">Hypnocyclicus thermotrophus</name>
    <dbReference type="NCBI Taxonomy" id="1627895"/>
    <lineage>
        <taxon>Bacteria</taxon>
        <taxon>Fusobacteriati</taxon>
        <taxon>Fusobacteriota</taxon>
        <taxon>Fusobacteriia</taxon>
        <taxon>Fusobacteriales</taxon>
        <taxon>Fusobacteriaceae</taxon>
        <taxon>Hypnocyclicus</taxon>
    </lineage>
</organism>
<evidence type="ECO:0000313" key="3">
    <source>
        <dbReference type="Proteomes" id="UP000294678"/>
    </source>
</evidence>
<dbReference type="Proteomes" id="UP000294678">
    <property type="component" value="Unassembled WGS sequence"/>
</dbReference>
<evidence type="ECO:0000313" key="2">
    <source>
        <dbReference type="EMBL" id="TDT68078.1"/>
    </source>
</evidence>
<feature type="region of interest" description="Disordered" evidence="1">
    <location>
        <begin position="105"/>
        <end position="131"/>
    </location>
</feature>
<dbReference type="RefSeq" id="WP_134113663.1">
    <property type="nucleotide sequence ID" value="NZ_SOBG01000008.1"/>
</dbReference>
<dbReference type="AlphaFoldDB" id="A0AA46DXI0"/>
<keyword evidence="3" id="KW-1185">Reference proteome</keyword>
<accession>A0AA46DXI0</accession>
<reference evidence="2 3" key="1">
    <citation type="submission" date="2019-03" db="EMBL/GenBank/DDBJ databases">
        <title>Genomic Encyclopedia of Type Strains, Phase IV (KMG-IV): sequencing the most valuable type-strain genomes for metagenomic binning, comparative biology and taxonomic classification.</title>
        <authorList>
            <person name="Goeker M."/>
        </authorList>
    </citation>
    <scope>NUCLEOTIDE SEQUENCE [LARGE SCALE GENOMIC DNA]</scope>
    <source>
        <strain evidence="2 3">DSM 100055</strain>
    </source>
</reference>
<dbReference type="EMBL" id="SOBG01000008">
    <property type="protein sequence ID" value="TDT68078.1"/>
    <property type="molecule type" value="Genomic_DNA"/>
</dbReference>